<dbReference type="EMBL" id="JAUCMV010000004">
    <property type="protein sequence ID" value="KAK0406370.1"/>
    <property type="molecule type" value="Genomic_DNA"/>
</dbReference>
<comment type="caution">
    <text evidence="2">The sequence shown here is derived from an EMBL/GenBank/DDBJ whole genome shotgun (WGS) entry which is preliminary data.</text>
</comment>
<evidence type="ECO:0000259" key="1">
    <source>
        <dbReference type="Pfam" id="PF00155"/>
    </source>
</evidence>
<dbReference type="AlphaFoldDB" id="A0AA39LR60"/>
<accession>A0AA39LR60</accession>
<dbReference type="CDD" id="cd00609">
    <property type="entry name" value="AAT_like"/>
    <property type="match status" value="1"/>
</dbReference>
<sequence>MSLPTDVVTDYEGRPMGKYMFSIGAPPVWALEKTAEMFDRASRERMAEQRTDSGRLFQYGTPAGDPRFIRALKKFLEEQYQDSVDENNLVSTSSATSGLFYIMSQLFPSKCTVYTENLSYFMAVEILRDLHFPNKAVPLKGDGVNLDYLERTWEEDFGGKAKNSEPNHYNGAMYLIPHYQNPTGICYSSEVCSKLLKLARKYRILLFCDDVYNALYYDGKPHKRLFSYDDRNDTDYNGGHVISNGSFSKLLAPGLRLGWMEMPTGVKNKYWSESKILNSGGSLNTVVAGIVALMLENGSVSRHVAEVRDENARKMHLMLEILREELPRQAGEVVCEATGGYFIYVRLPRWIDAKALATHVEKKYDVFVRDGSRFWSGESDDSERIKMINGIRLTMAYLSEKEVAEGTRLLCRGLREFCLQSKI</sequence>
<dbReference type="InterPro" id="IPR004839">
    <property type="entry name" value="Aminotransferase_I/II_large"/>
</dbReference>
<dbReference type="Pfam" id="PF00155">
    <property type="entry name" value="Aminotran_1_2"/>
    <property type="match status" value="1"/>
</dbReference>
<dbReference type="Gene3D" id="3.40.640.10">
    <property type="entry name" value="Type I PLP-dependent aspartate aminotransferase-like (Major domain)"/>
    <property type="match status" value="1"/>
</dbReference>
<organism evidence="2 3">
    <name type="scientific">Steinernema hermaphroditum</name>
    <dbReference type="NCBI Taxonomy" id="289476"/>
    <lineage>
        <taxon>Eukaryota</taxon>
        <taxon>Metazoa</taxon>
        <taxon>Ecdysozoa</taxon>
        <taxon>Nematoda</taxon>
        <taxon>Chromadorea</taxon>
        <taxon>Rhabditida</taxon>
        <taxon>Tylenchina</taxon>
        <taxon>Panagrolaimomorpha</taxon>
        <taxon>Strongyloidoidea</taxon>
        <taxon>Steinernematidae</taxon>
        <taxon>Steinernema</taxon>
    </lineage>
</organism>
<dbReference type="GO" id="GO:0030170">
    <property type="term" value="F:pyridoxal phosphate binding"/>
    <property type="evidence" value="ECO:0007669"/>
    <property type="project" value="InterPro"/>
</dbReference>
<reference evidence="2" key="1">
    <citation type="submission" date="2023-06" db="EMBL/GenBank/DDBJ databases">
        <title>Genomic analysis of the entomopathogenic nematode Steinernema hermaphroditum.</title>
        <authorList>
            <person name="Schwarz E.M."/>
            <person name="Heppert J.K."/>
            <person name="Baniya A."/>
            <person name="Schwartz H.T."/>
            <person name="Tan C.-H."/>
            <person name="Antoshechkin I."/>
            <person name="Sternberg P.W."/>
            <person name="Goodrich-Blair H."/>
            <person name="Dillman A.R."/>
        </authorList>
    </citation>
    <scope>NUCLEOTIDE SEQUENCE</scope>
    <source>
        <strain evidence="2">PS9179</strain>
        <tissue evidence="2">Whole animal</tissue>
    </source>
</reference>
<gene>
    <name evidence="2" type="ORF">QR680_018534</name>
</gene>
<dbReference type="SUPFAM" id="SSF53383">
    <property type="entry name" value="PLP-dependent transferases"/>
    <property type="match status" value="1"/>
</dbReference>
<name>A0AA39LR60_9BILA</name>
<dbReference type="Proteomes" id="UP001175271">
    <property type="component" value="Unassembled WGS sequence"/>
</dbReference>
<dbReference type="InterPro" id="IPR015422">
    <property type="entry name" value="PyrdxlP-dep_Trfase_small"/>
</dbReference>
<feature type="domain" description="Aminotransferase class I/classII large" evidence="1">
    <location>
        <begin position="47"/>
        <end position="405"/>
    </location>
</feature>
<dbReference type="PANTHER" id="PTHR42858">
    <property type="entry name" value="AMINOTRANSFERASE"/>
    <property type="match status" value="1"/>
</dbReference>
<dbReference type="Gene3D" id="3.90.1150.10">
    <property type="entry name" value="Aspartate Aminotransferase, domain 1"/>
    <property type="match status" value="1"/>
</dbReference>
<dbReference type="InterPro" id="IPR015421">
    <property type="entry name" value="PyrdxlP-dep_Trfase_major"/>
</dbReference>
<proteinExistence type="predicted"/>
<evidence type="ECO:0000313" key="3">
    <source>
        <dbReference type="Proteomes" id="UP001175271"/>
    </source>
</evidence>
<dbReference type="PANTHER" id="PTHR42858:SF1">
    <property type="entry name" value="LD15494P"/>
    <property type="match status" value="1"/>
</dbReference>
<dbReference type="GO" id="GO:0047536">
    <property type="term" value="F:2-aminoadipate transaminase activity"/>
    <property type="evidence" value="ECO:0007669"/>
    <property type="project" value="TreeGrafter"/>
</dbReference>
<keyword evidence="3" id="KW-1185">Reference proteome</keyword>
<evidence type="ECO:0000313" key="2">
    <source>
        <dbReference type="EMBL" id="KAK0406370.1"/>
    </source>
</evidence>
<dbReference type="InterPro" id="IPR015424">
    <property type="entry name" value="PyrdxlP-dep_Trfase"/>
</dbReference>
<protein>
    <recommendedName>
        <fullName evidence="1">Aminotransferase class I/classII large domain-containing protein</fullName>
    </recommendedName>
</protein>